<keyword evidence="2" id="KW-0143">Chaperone</keyword>
<dbReference type="Gene3D" id="3.90.20.20">
    <property type="match status" value="1"/>
</dbReference>
<proteinExistence type="inferred from homology"/>
<accession>A0ABD3D450</accession>
<feature type="coiled-coil region" evidence="4">
    <location>
        <begin position="145"/>
        <end position="172"/>
    </location>
</feature>
<comment type="caution">
    <text evidence="6">The sequence shown here is derived from an EMBL/GenBank/DDBJ whole genome shotgun (WGS) entry which is preliminary data.</text>
</comment>
<reference evidence="7" key="1">
    <citation type="journal article" date="2024" name="IScience">
        <title>Strigolactones Initiate the Formation of Haustorium-like Structures in Castilleja.</title>
        <authorList>
            <person name="Buerger M."/>
            <person name="Peterson D."/>
            <person name="Chory J."/>
        </authorList>
    </citation>
    <scope>NUCLEOTIDE SEQUENCE [LARGE SCALE GENOMIC DNA]</scope>
</reference>
<evidence type="ECO:0000256" key="3">
    <source>
        <dbReference type="RuleBase" id="RU004478"/>
    </source>
</evidence>
<evidence type="ECO:0008006" key="8">
    <source>
        <dbReference type="Google" id="ProtNLM"/>
    </source>
</evidence>
<protein>
    <recommendedName>
        <fullName evidence="8">GrpE protein homolog</fullName>
    </recommendedName>
</protein>
<keyword evidence="7" id="KW-1185">Reference proteome</keyword>
<evidence type="ECO:0000313" key="6">
    <source>
        <dbReference type="EMBL" id="KAL3637055.1"/>
    </source>
</evidence>
<dbReference type="Proteomes" id="UP001632038">
    <property type="component" value="Unassembled WGS sequence"/>
</dbReference>
<dbReference type="Gene3D" id="2.30.22.10">
    <property type="entry name" value="Head domain of nucleotide exchange factor GrpE"/>
    <property type="match status" value="1"/>
</dbReference>
<feature type="region of interest" description="Disordered" evidence="5">
    <location>
        <begin position="1"/>
        <end position="22"/>
    </location>
</feature>
<dbReference type="HAMAP" id="MF_01151">
    <property type="entry name" value="GrpE"/>
    <property type="match status" value="1"/>
</dbReference>
<evidence type="ECO:0000256" key="1">
    <source>
        <dbReference type="ARBA" id="ARBA00009054"/>
    </source>
</evidence>
<dbReference type="SUPFAM" id="SSF51064">
    <property type="entry name" value="Head domain of nucleotide exchange factor GrpE"/>
    <property type="match status" value="1"/>
</dbReference>
<dbReference type="AlphaFoldDB" id="A0ABD3D450"/>
<organism evidence="6 7">
    <name type="scientific">Castilleja foliolosa</name>
    <dbReference type="NCBI Taxonomy" id="1961234"/>
    <lineage>
        <taxon>Eukaryota</taxon>
        <taxon>Viridiplantae</taxon>
        <taxon>Streptophyta</taxon>
        <taxon>Embryophyta</taxon>
        <taxon>Tracheophyta</taxon>
        <taxon>Spermatophyta</taxon>
        <taxon>Magnoliopsida</taxon>
        <taxon>eudicotyledons</taxon>
        <taxon>Gunneridae</taxon>
        <taxon>Pentapetalae</taxon>
        <taxon>asterids</taxon>
        <taxon>lamiids</taxon>
        <taxon>Lamiales</taxon>
        <taxon>Orobanchaceae</taxon>
        <taxon>Pedicularideae</taxon>
        <taxon>Castillejinae</taxon>
        <taxon>Castilleja</taxon>
    </lineage>
</organism>
<feature type="compositionally biased region" description="Polar residues" evidence="5">
    <location>
        <begin position="361"/>
        <end position="370"/>
    </location>
</feature>
<dbReference type="FunFam" id="3.90.20.20:FF:000006">
    <property type="entry name" value="GrpE protein homolog"/>
    <property type="match status" value="1"/>
</dbReference>
<dbReference type="EMBL" id="JAVIJP010000026">
    <property type="protein sequence ID" value="KAL3637055.1"/>
    <property type="molecule type" value="Genomic_DNA"/>
</dbReference>
<feature type="compositionally biased region" description="Acidic residues" evidence="5">
    <location>
        <begin position="110"/>
        <end position="119"/>
    </location>
</feature>
<dbReference type="InterPro" id="IPR000740">
    <property type="entry name" value="GrpE"/>
</dbReference>
<dbReference type="SUPFAM" id="SSF58014">
    <property type="entry name" value="Coiled-coil domain of nucleotide exchange factor GrpE"/>
    <property type="match status" value="1"/>
</dbReference>
<dbReference type="InterPro" id="IPR013805">
    <property type="entry name" value="GrpE_CC"/>
</dbReference>
<gene>
    <name evidence="6" type="ORF">CASFOL_019354</name>
</gene>
<name>A0ABD3D450_9LAMI</name>
<comment type="similarity">
    <text evidence="1 3">Belongs to the GrpE family.</text>
</comment>
<sequence length="370" mass="41059">MATTLLKTPPTLSAPAAYTSGTTAHKSHNFTRVSFISNRLPVIRCRIYNSGFKRSSFKSLSRSDPKFLTFAVDGEIAEAQTETQEKDPAPAQGSEPEIEENTDGVIDVDSSSETEDTVPEEPTSVVVASLNQYKEALANNDDSKIAEVESFLKTIEDEKIELESKVATLSEELSYEKDRVLRIIADFDNFRKRTERERASLVSNAQGEVVESLLGVLDNFERAKAQIKIETEGEEKVNNSYQSIYKQFVEILGSLGVVPVETVGKPFDPMVSSRVGSKFSRVIDELFEKLYKVLHEAIMREDSTEYEDGVVIEEYRKGFQLGERLLRPSMVKVSAGPGPAKPETEAQSEDQEEDNTNNQEGSSDTSVDSA</sequence>
<evidence type="ECO:0000256" key="5">
    <source>
        <dbReference type="SAM" id="MobiDB-lite"/>
    </source>
</evidence>
<dbReference type="Pfam" id="PF01025">
    <property type="entry name" value="GrpE"/>
    <property type="match status" value="2"/>
</dbReference>
<feature type="region of interest" description="Disordered" evidence="5">
    <location>
        <begin position="79"/>
        <end position="123"/>
    </location>
</feature>
<feature type="compositionally biased region" description="Acidic residues" evidence="5">
    <location>
        <begin position="346"/>
        <end position="355"/>
    </location>
</feature>
<dbReference type="PRINTS" id="PR00773">
    <property type="entry name" value="GRPEPROTEIN"/>
</dbReference>
<evidence type="ECO:0000313" key="7">
    <source>
        <dbReference type="Proteomes" id="UP001632038"/>
    </source>
</evidence>
<dbReference type="PANTHER" id="PTHR21237:SF27">
    <property type="entry name" value="GRPE PROTEIN HOMOLOG"/>
    <property type="match status" value="1"/>
</dbReference>
<dbReference type="CDD" id="cd00446">
    <property type="entry name" value="GrpE"/>
    <property type="match status" value="1"/>
</dbReference>
<dbReference type="InterPro" id="IPR009012">
    <property type="entry name" value="GrpE_head"/>
</dbReference>
<evidence type="ECO:0000256" key="2">
    <source>
        <dbReference type="ARBA" id="ARBA00023186"/>
    </source>
</evidence>
<feature type="region of interest" description="Disordered" evidence="5">
    <location>
        <begin position="330"/>
        <end position="370"/>
    </location>
</feature>
<keyword evidence="4" id="KW-0175">Coiled coil</keyword>
<dbReference type="PANTHER" id="PTHR21237">
    <property type="entry name" value="GRPE PROTEIN"/>
    <property type="match status" value="1"/>
</dbReference>
<evidence type="ECO:0000256" key="4">
    <source>
        <dbReference type="SAM" id="Coils"/>
    </source>
</evidence>